<dbReference type="EMBL" id="BAABHX010000001">
    <property type="protein sequence ID" value="GAA5084211.1"/>
    <property type="molecule type" value="Genomic_DNA"/>
</dbReference>
<dbReference type="PROSITE" id="PS51257">
    <property type="entry name" value="PROKAR_LIPOPROTEIN"/>
    <property type="match status" value="1"/>
</dbReference>
<proteinExistence type="predicted"/>
<gene>
    <name evidence="1" type="ORF">GCM10023210_03800</name>
</gene>
<organism evidence="1 2">
    <name type="scientific">Chryseobacterium ginsengisoli</name>
    <dbReference type="NCBI Taxonomy" id="363853"/>
    <lineage>
        <taxon>Bacteria</taxon>
        <taxon>Pseudomonadati</taxon>
        <taxon>Bacteroidota</taxon>
        <taxon>Flavobacteriia</taxon>
        <taxon>Flavobacteriales</taxon>
        <taxon>Weeksellaceae</taxon>
        <taxon>Chryseobacterium group</taxon>
        <taxon>Chryseobacterium</taxon>
    </lineage>
</organism>
<evidence type="ECO:0000313" key="2">
    <source>
        <dbReference type="Proteomes" id="UP001500353"/>
    </source>
</evidence>
<sequence>MKNLLNLIILLLVVSCTDKKNSIDKDSLTKDTTSILKEENPYMENYENKKKMRKLLDSAIINGDTLSYQEAFKDYMVSRHLQEFLYYSIKMAKIHKYGEAYFDTYYIINLNDKKNGYLSEKDNDLSLFYLLKAYELDNQTAKDKITDLFVKKNLKIPSSSSIIKENR</sequence>
<protein>
    <recommendedName>
        <fullName evidence="3">Lipoprotein</fullName>
    </recommendedName>
</protein>
<evidence type="ECO:0008006" key="3">
    <source>
        <dbReference type="Google" id="ProtNLM"/>
    </source>
</evidence>
<accession>A0ABP9LVD3</accession>
<dbReference type="RefSeq" id="WP_345199947.1">
    <property type="nucleotide sequence ID" value="NZ_BAABHX010000001.1"/>
</dbReference>
<name>A0ABP9LVD3_9FLAO</name>
<dbReference type="Proteomes" id="UP001500353">
    <property type="component" value="Unassembled WGS sequence"/>
</dbReference>
<keyword evidence="2" id="KW-1185">Reference proteome</keyword>
<comment type="caution">
    <text evidence="1">The sequence shown here is derived from an EMBL/GenBank/DDBJ whole genome shotgun (WGS) entry which is preliminary data.</text>
</comment>
<evidence type="ECO:0000313" key="1">
    <source>
        <dbReference type="EMBL" id="GAA5084211.1"/>
    </source>
</evidence>
<reference evidence="2" key="1">
    <citation type="journal article" date="2019" name="Int. J. Syst. Evol. Microbiol.">
        <title>The Global Catalogue of Microorganisms (GCM) 10K type strain sequencing project: providing services to taxonomists for standard genome sequencing and annotation.</title>
        <authorList>
            <consortium name="The Broad Institute Genomics Platform"/>
            <consortium name="The Broad Institute Genome Sequencing Center for Infectious Disease"/>
            <person name="Wu L."/>
            <person name="Ma J."/>
        </authorList>
    </citation>
    <scope>NUCLEOTIDE SEQUENCE [LARGE SCALE GENOMIC DNA]</scope>
    <source>
        <strain evidence="2">JCM 18019</strain>
    </source>
</reference>